<dbReference type="InterPro" id="IPR041802">
    <property type="entry name" value="MPP_YfcE"/>
</dbReference>
<dbReference type="PANTHER" id="PTHR43165:SF1">
    <property type="entry name" value="PHOSPHODIESTERASE MJ0936"/>
    <property type="match status" value="1"/>
</dbReference>
<dbReference type="Gene3D" id="3.60.21.10">
    <property type="match status" value="1"/>
</dbReference>
<dbReference type="GO" id="GO:0046872">
    <property type="term" value="F:metal ion binding"/>
    <property type="evidence" value="ECO:0007669"/>
    <property type="project" value="UniProtKB-KW"/>
</dbReference>
<dbReference type="InterPro" id="IPR000979">
    <property type="entry name" value="Phosphodiesterase_MJ0936/Vps29"/>
</dbReference>
<comment type="cofactor">
    <cofactor evidence="2">
        <name>a divalent metal cation</name>
        <dbReference type="ChEBI" id="CHEBI:60240"/>
    </cofactor>
</comment>
<dbReference type="AlphaFoldDB" id="A0A1F5DG53"/>
<feature type="domain" description="Calcineurin-like phosphoesterase" evidence="3">
    <location>
        <begin position="1"/>
        <end position="148"/>
    </location>
</feature>
<dbReference type="CDD" id="cd00841">
    <property type="entry name" value="MPP_YfcE"/>
    <property type="match status" value="1"/>
</dbReference>
<dbReference type="NCBIfam" id="TIGR00040">
    <property type="entry name" value="yfcE"/>
    <property type="match status" value="1"/>
</dbReference>
<gene>
    <name evidence="4" type="ORF">A3J78_01895</name>
</gene>
<dbReference type="EC" id="3.1.4.-" evidence="2"/>
<evidence type="ECO:0000313" key="5">
    <source>
        <dbReference type="Proteomes" id="UP000178758"/>
    </source>
</evidence>
<evidence type="ECO:0000259" key="3">
    <source>
        <dbReference type="Pfam" id="PF12850"/>
    </source>
</evidence>
<dbReference type="InterPro" id="IPR029052">
    <property type="entry name" value="Metallo-depent_PP-like"/>
</dbReference>
<evidence type="ECO:0000313" key="4">
    <source>
        <dbReference type="EMBL" id="OGD53946.1"/>
    </source>
</evidence>
<evidence type="ECO:0000256" key="2">
    <source>
        <dbReference type="RuleBase" id="RU362039"/>
    </source>
</evidence>
<dbReference type="EMBL" id="MEZJ01000023">
    <property type="protein sequence ID" value="OGD53946.1"/>
    <property type="molecule type" value="Genomic_DNA"/>
</dbReference>
<organism evidence="4 5">
    <name type="scientific">Candidatus Beckwithbacteria bacterium RBG_13_35_6</name>
    <dbReference type="NCBI Taxonomy" id="1797456"/>
    <lineage>
        <taxon>Bacteria</taxon>
        <taxon>Candidatus Beckwithiibacteriota</taxon>
    </lineage>
</organism>
<keyword evidence="2" id="KW-0479">Metal-binding</keyword>
<dbReference type="Proteomes" id="UP000178758">
    <property type="component" value="Unassembled WGS sequence"/>
</dbReference>
<comment type="similarity">
    <text evidence="1 2">Belongs to the metallophosphoesterase superfamily. YfcE family.</text>
</comment>
<dbReference type="InterPro" id="IPR053193">
    <property type="entry name" value="MetalloPDE_YfcE-like"/>
</dbReference>
<name>A0A1F5DG53_9BACT</name>
<dbReference type="PANTHER" id="PTHR43165">
    <property type="entry name" value="METALLOPHOSPHOESTERASE"/>
    <property type="match status" value="1"/>
</dbReference>
<evidence type="ECO:0000256" key="1">
    <source>
        <dbReference type="ARBA" id="ARBA00008950"/>
    </source>
</evidence>
<protein>
    <recommendedName>
        <fullName evidence="2">Phosphoesterase</fullName>
        <ecNumber evidence="2">3.1.4.-</ecNumber>
    </recommendedName>
</protein>
<dbReference type="GO" id="GO:0016787">
    <property type="term" value="F:hydrolase activity"/>
    <property type="evidence" value="ECO:0007669"/>
    <property type="project" value="UniProtKB-UniRule"/>
</dbReference>
<comment type="caution">
    <text evidence="4">The sequence shown here is derived from an EMBL/GenBank/DDBJ whole genome shotgun (WGS) entry which is preliminary data.</text>
</comment>
<proteinExistence type="inferred from homology"/>
<dbReference type="Pfam" id="PF12850">
    <property type="entry name" value="Metallophos_2"/>
    <property type="match status" value="1"/>
</dbReference>
<dbReference type="InterPro" id="IPR024654">
    <property type="entry name" value="Calcineurin-like_PHP_lpxH"/>
</dbReference>
<dbReference type="SUPFAM" id="SSF56300">
    <property type="entry name" value="Metallo-dependent phosphatases"/>
    <property type="match status" value="1"/>
</dbReference>
<reference evidence="4 5" key="1">
    <citation type="journal article" date="2016" name="Nat. Commun.">
        <title>Thousands of microbial genomes shed light on interconnected biogeochemical processes in an aquifer system.</title>
        <authorList>
            <person name="Anantharaman K."/>
            <person name="Brown C.T."/>
            <person name="Hug L.A."/>
            <person name="Sharon I."/>
            <person name="Castelle C.J."/>
            <person name="Probst A.J."/>
            <person name="Thomas B.C."/>
            <person name="Singh A."/>
            <person name="Wilkins M.J."/>
            <person name="Karaoz U."/>
            <person name="Brodie E.L."/>
            <person name="Williams K.H."/>
            <person name="Hubbard S.S."/>
            <person name="Banfield J.F."/>
        </authorList>
    </citation>
    <scope>NUCLEOTIDE SEQUENCE [LARGE SCALE GENOMIC DNA]</scope>
</reference>
<accession>A0A1F5DG53</accession>
<sequence>MKIGVISDTHDNITNLDKAFKILHQQKVKLVFHCGDLSAPFAINWFKKLKIPVKAVFGNNEGDKVNILARIKRNKVDFVYAPKQGLMWDLKLKNKRIAVFHGHQQELTNTIVNSALFDLVFTGHTHIDHIKKVKNSLWINPGCICGWAGLDIKPVKPSLGIVDLSNLKSRIIYL</sequence>